<sequence length="311" mass="35591">MVDTDTTLNVRDIPTLTPEMSFSSYMDSIRRFPVLEPQEEYDLAMRYKYQGDEKAAHRLVTSHLRLVAKIASQYRRYGLPMADLVSEGNLGLMRAVQKFEPEKGFRLATYAMWWIKASINEFVLSQWSMVKMGSDAVQKRLFYNLRKVKANLGLYEDSDMAPEDVARIAEELNVGRDHVVNMNRRLMARDSSLNAPVSSDIETERMDMLVDENPTQEDTYASFEERTLGRQLIGEGLAALNQREREIIQARRLADDPVTLEDLGKRYGVSRERVRQIENRAFQKMQGAIKAAATRLRAPIAQGLDLLPHAV</sequence>
<dbReference type="NCBIfam" id="NF005143">
    <property type="entry name" value="PRK06596.1"/>
    <property type="match status" value="1"/>
</dbReference>
<dbReference type="SUPFAM" id="SSF88946">
    <property type="entry name" value="Sigma2 domain of RNA polymerase sigma factors"/>
    <property type="match status" value="1"/>
</dbReference>
<dbReference type="PANTHER" id="PTHR30376">
    <property type="entry name" value="SIGMA FACTOR RPOH HEAT SHOCK RELATED"/>
    <property type="match status" value="1"/>
</dbReference>
<evidence type="ECO:0000256" key="8">
    <source>
        <dbReference type="RuleBase" id="RU362124"/>
    </source>
</evidence>
<evidence type="ECO:0000259" key="10">
    <source>
        <dbReference type="PROSITE" id="PS00716"/>
    </source>
</evidence>
<dbReference type="CDD" id="cd06171">
    <property type="entry name" value="Sigma70_r4"/>
    <property type="match status" value="1"/>
</dbReference>
<comment type="caution">
    <text evidence="11">The sequence shown here is derived from an EMBL/GenBank/DDBJ whole genome shotgun (WGS) entry which is preliminary data.</text>
</comment>
<dbReference type="Proteomes" id="UP000009881">
    <property type="component" value="Unassembled WGS sequence"/>
</dbReference>
<dbReference type="NCBIfam" id="TIGR02392">
    <property type="entry name" value="rpoH_proteo"/>
    <property type="match status" value="1"/>
</dbReference>
<evidence type="ECO:0000256" key="5">
    <source>
        <dbReference type="ARBA" id="ARBA00023082"/>
    </source>
</evidence>
<dbReference type="InterPro" id="IPR013324">
    <property type="entry name" value="RNA_pol_sigma_r3/r4-like"/>
</dbReference>
<dbReference type="eggNOG" id="COG0568">
    <property type="taxonomic scope" value="Bacteria"/>
</dbReference>
<dbReference type="EMBL" id="ANHY01000033">
    <property type="protein sequence ID" value="EKV26282.1"/>
    <property type="molecule type" value="Genomic_DNA"/>
</dbReference>
<dbReference type="RefSeq" id="WP_009542851.1">
    <property type="nucleotide sequence ID" value="NZ_ANHY01000033.1"/>
</dbReference>
<dbReference type="AlphaFoldDB" id="K9GMG7"/>
<feature type="domain" description="RNA polymerase sigma-70" evidence="10">
    <location>
        <begin position="259"/>
        <end position="285"/>
    </location>
</feature>
<feature type="domain" description="RNA polymerase sigma-70" evidence="9">
    <location>
        <begin position="83"/>
        <end position="96"/>
    </location>
</feature>
<dbReference type="STRING" id="1238182.C882_2860"/>
<evidence type="ECO:0000256" key="1">
    <source>
        <dbReference type="ARBA" id="ARBA00007788"/>
    </source>
</evidence>
<comment type="function">
    <text evidence="8">Sigma factors are initiation factors that promote the attachment of RNA polymerase to specific initiation sites and are then released.</text>
</comment>
<protein>
    <recommendedName>
        <fullName evidence="8">RNA polymerase sigma factor</fullName>
    </recommendedName>
</protein>
<dbReference type="GO" id="GO:0003677">
    <property type="term" value="F:DNA binding"/>
    <property type="evidence" value="ECO:0007669"/>
    <property type="project" value="UniProtKB-KW"/>
</dbReference>
<accession>K9GMG7</accession>
<organism evidence="11 12">
    <name type="scientific">Caenispirillum salinarum AK4</name>
    <dbReference type="NCBI Taxonomy" id="1238182"/>
    <lineage>
        <taxon>Bacteria</taxon>
        <taxon>Pseudomonadati</taxon>
        <taxon>Pseudomonadota</taxon>
        <taxon>Alphaproteobacteria</taxon>
        <taxon>Rhodospirillales</taxon>
        <taxon>Novispirillaceae</taxon>
        <taxon>Caenispirillum</taxon>
    </lineage>
</organism>
<evidence type="ECO:0000313" key="11">
    <source>
        <dbReference type="EMBL" id="EKV26282.1"/>
    </source>
</evidence>
<dbReference type="InterPro" id="IPR007630">
    <property type="entry name" value="RNA_pol_sigma70_r4"/>
</dbReference>
<dbReference type="NCBIfam" id="TIGR02937">
    <property type="entry name" value="sigma70-ECF"/>
    <property type="match status" value="1"/>
</dbReference>
<dbReference type="GO" id="GO:0006352">
    <property type="term" value="P:DNA-templated transcription initiation"/>
    <property type="evidence" value="ECO:0007669"/>
    <property type="project" value="UniProtKB-UniRule"/>
</dbReference>
<evidence type="ECO:0000256" key="6">
    <source>
        <dbReference type="ARBA" id="ARBA00023125"/>
    </source>
</evidence>
<dbReference type="Pfam" id="PF04545">
    <property type="entry name" value="Sigma70_r4"/>
    <property type="match status" value="1"/>
</dbReference>
<keyword evidence="12" id="KW-1185">Reference proteome</keyword>
<dbReference type="InterPro" id="IPR036388">
    <property type="entry name" value="WH-like_DNA-bd_sf"/>
</dbReference>
<dbReference type="Gene3D" id="1.10.10.10">
    <property type="entry name" value="Winged helix-like DNA-binding domain superfamily/Winged helix DNA-binding domain"/>
    <property type="match status" value="1"/>
</dbReference>
<dbReference type="PATRIC" id="fig|1238182.3.peg.4411"/>
<dbReference type="GO" id="GO:0016987">
    <property type="term" value="F:sigma factor activity"/>
    <property type="evidence" value="ECO:0007669"/>
    <property type="project" value="UniProtKB-UniRule"/>
</dbReference>
<keyword evidence="6 8" id="KW-0238">DNA-binding</keyword>
<dbReference type="InterPro" id="IPR000943">
    <property type="entry name" value="RNA_pol_sigma70"/>
</dbReference>
<dbReference type="OrthoDB" id="9809557at2"/>
<evidence type="ECO:0000256" key="3">
    <source>
        <dbReference type="ARBA" id="ARBA00023015"/>
    </source>
</evidence>
<comment type="similarity">
    <text evidence="1 8">Belongs to the sigma-70 factor family.</text>
</comment>
<proteinExistence type="inferred from homology"/>
<dbReference type="PROSITE" id="PS00716">
    <property type="entry name" value="SIGMA70_2"/>
    <property type="match status" value="1"/>
</dbReference>
<dbReference type="PROSITE" id="PS00715">
    <property type="entry name" value="SIGMA70_1"/>
    <property type="match status" value="1"/>
</dbReference>
<keyword evidence="3 8" id="KW-0805">Transcription regulation</keyword>
<keyword evidence="4" id="KW-0346">Stress response</keyword>
<dbReference type="InterPro" id="IPR050813">
    <property type="entry name" value="Sigma-70_Factor"/>
</dbReference>
<evidence type="ECO:0000313" key="12">
    <source>
        <dbReference type="Proteomes" id="UP000009881"/>
    </source>
</evidence>
<evidence type="ECO:0000256" key="2">
    <source>
        <dbReference type="ARBA" id="ARBA00022490"/>
    </source>
</evidence>
<keyword evidence="7 8" id="KW-0804">Transcription</keyword>
<reference evidence="11 12" key="1">
    <citation type="journal article" date="2013" name="Genome Announc.">
        <title>Draft Genome Sequence of an Alphaproteobacterium, Caenispirillum salinarum AK4(T), Isolated from a Solar Saltern.</title>
        <authorList>
            <person name="Khatri I."/>
            <person name="Singh A."/>
            <person name="Korpole S."/>
            <person name="Pinnaka A.K."/>
            <person name="Subramanian S."/>
        </authorList>
    </citation>
    <scope>NUCLEOTIDE SEQUENCE [LARGE SCALE GENOMIC DNA]</scope>
    <source>
        <strain evidence="11 12">AK4</strain>
    </source>
</reference>
<name>K9GMG7_9PROT</name>
<keyword evidence="5 8" id="KW-0731">Sigma factor</keyword>
<dbReference type="InterPro" id="IPR014284">
    <property type="entry name" value="RNA_pol_sigma-70_dom"/>
</dbReference>
<dbReference type="Gene3D" id="1.20.120.1810">
    <property type="match status" value="1"/>
</dbReference>
<evidence type="ECO:0000256" key="4">
    <source>
        <dbReference type="ARBA" id="ARBA00023016"/>
    </source>
</evidence>
<dbReference type="PANTHER" id="PTHR30376:SF3">
    <property type="entry name" value="RNA POLYMERASE SIGMA FACTOR RPOH"/>
    <property type="match status" value="1"/>
</dbReference>
<gene>
    <name evidence="11" type="ORF">C882_2860</name>
</gene>
<dbReference type="SUPFAM" id="SSF88659">
    <property type="entry name" value="Sigma3 and sigma4 domains of RNA polymerase sigma factors"/>
    <property type="match status" value="1"/>
</dbReference>
<dbReference type="InterPro" id="IPR013325">
    <property type="entry name" value="RNA_pol_sigma_r2"/>
</dbReference>
<dbReference type="PRINTS" id="PR00046">
    <property type="entry name" value="SIGMA70FCT"/>
</dbReference>
<evidence type="ECO:0000256" key="7">
    <source>
        <dbReference type="ARBA" id="ARBA00023163"/>
    </source>
</evidence>
<dbReference type="InterPro" id="IPR007627">
    <property type="entry name" value="RNA_pol_sigma70_r2"/>
</dbReference>
<dbReference type="Pfam" id="PF04542">
    <property type="entry name" value="Sigma70_r2"/>
    <property type="match status" value="1"/>
</dbReference>
<dbReference type="InterPro" id="IPR012759">
    <property type="entry name" value="RNA_pol_sigma_RpoH_proteobac"/>
</dbReference>
<evidence type="ECO:0000259" key="9">
    <source>
        <dbReference type="PROSITE" id="PS00715"/>
    </source>
</evidence>
<keyword evidence="2" id="KW-0963">Cytoplasm</keyword>